<organism evidence="4 5">
    <name type="scientific">Tahibacter aquaticus</name>
    <dbReference type="NCBI Taxonomy" id="520092"/>
    <lineage>
        <taxon>Bacteria</taxon>
        <taxon>Pseudomonadati</taxon>
        <taxon>Pseudomonadota</taxon>
        <taxon>Gammaproteobacteria</taxon>
        <taxon>Lysobacterales</taxon>
        <taxon>Rhodanobacteraceae</taxon>
        <taxon>Tahibacter</taxon>
    </lineage>
</organism>
<dbReference type="PANTHER" id="PTHR36698">
    <property type="entry name" value="BLL5892 PROTEIN"/>
    <property type="match status" value="1"/>
</dbReference>
<keyword evidence="2" id="KW-0472">Membrane</keyword>
<proteinExistence type="predicted"/>
<evidence type="ECO:0000256" key="1">
    <source>
        <dbReference type="SAM" id="MobiDB-lite"/>
    </source>
</evidence>
<name>A0A4V3DLX2_9GAMM</name>
<feature type="domain" description="Mce/MlaD" evidence="3">
    <location>
        <begin position="40"/>
        <end position="116"/>
    </location>
</feature>
<keyword evidence="2" id="KW-1133">Transmembrane helix</keyword>
<dbReference type="InterPro" id="IPR003399">
    <property type="entry name" value="Mce/MlaD"/>
</dbReference>
<dbReference type="EMBL" id="SNZH01000010">
    <property type="protein sequence ID" value="TDR41562.1"/>
    <property type="molecule type" value="Genomic_DNA"/>
</dbReference>
<gene>
    <name evidence="4" type="ORF">DFR29_11044</name>
</gene>
<keyword evidence="2" id="KW-0812">Transmembrane</keyword>
<evidence type="ECO:0000256" key="2">
    <source>
        <dbReference type="SAM" id="Phobius"/>
    </source>
</evidence>
<evidence type="ECO:0000313" key="5">
    <source>
        <dbReference type="Proteomes" id="UP000295293"/>
    </source>
</evidence>
<evidence type="ECO:0000313" key="4">
    <source>
        <dbReference type="EMBL" id="TDR41562.1"/>
    </source>
</evidence>
<evidence type="ECO:0000259" key="3">
    <source>
        <dbReference type="Pfam" id="PF02470"/>
    </source>
</evidence>
<protein>
    <submittedName>
        <fullName evidence="4">Phospholipid/cholesterol/gamma-HCH transport system substrate-binding protein</fullName>
    </submittedName>
</protein>
<sequence>METRASYVLIGTFALGLFVAAFGFVLWLGKLSLEREWVYYDIVFEEAVTGLTVGGAVQYNGIQVGEVRKLSLAPDDPRRVVAHVRLNGGTPVKTDTRARLNIVGLTGVTVIQLSGGTPEAAALVPAPGETVAHIVADVSAMQSLLASGQDAAVSANETLVRLNKLLSDDNLDHVAVALRNIDEVTQSLAAQRGELQGLVADVSDASKQLTQSLQRVDRVSASTDALVHERVQPLLDDARHWLTSAQRTTDAATALLEQNREPIARFTNNGLAQLAPALIELRATLRTLRSTSGHLQDDPAGYLLGREQPKEFQPQ</sequence>
<dbReference type="PANTHER" id="PTHR36698:SF2">
    <property type="entry name" value="MCE_MLAD DOMAIN-CONTAINING PROTEIN"/>
    <property type="match status" value="1"/>
</dbReference>
<comment type="caution">
    <text evidence="4">The sequence shown here is derived from an EMBL/GenBank/DDBJ whole genome shotgun (WGS) entry which is preliminary data.</text>
</comment>
<dbReference type="Proteomes" id="UP000295293">
    <property type="component" value="Unassembled WGS sequence"/>
</dbReference>
<accession>A0A4V3DLX2</accession>
<dbReference type="AlphaFoldDB" id="A0A4V3DLX2"/>
<dbReference type="Pfam" id="PF02470">
    <property type="entry name" value="MlaD"/>
    <property type="match status" value="1"/>
</dbReference>
<feature type="region of interest" description="Disordered" evidence="1">
    <location>
        <begin position="296"/>
        <end position="315"/>
    </location>
</feature>
<feature type="transmembrane region" description="Helical" evidence="2">
    <location>
        <begin position="6"/>
        <end position="28"/>
    </location>
</feature>
<keyword evidence="5" id="KW-1185">Reference proteome</keyword>
<reference evidence="4 5" key="1">
    <citation type="submission" date="2019-03" db="EMBL/GenBank/DDBJ databases">
        <title>Genomic Encyclopedia of Type Strains, Phase IV (KMG-IV): sequencing the most valuable type-strain genomes for metagenomic binning, comparative biology and taxonomic classification.</title>
        <authorList>
            <person name="Goeker M."/>
        </authorList>
    </citation>
    <scope>NUCLEOTIDE SEQUENCE [LARGE SCALE GENOMIC DNA]</scope>
    <source>
        <strain evidence="4 5">DSM 21667</strain>
    </source>
</reference>